<dbReference type="Proteomes" id="UP000234254">
    <property type="component" value="Unassembled WGS sequence"/>
</dbReference>
<dbReference type="PANTHER" id="PTHR42905:SF16">
    <property type="entry name" value="CARBOXYPHOSPHONOENOLPYRUVATE PHOSPHONOMUTASE-LIKE PROTEIN (AFU_ORTHOLOGUE AFUA_5G07230)"/>
    <property type="match status" value="1"/>
</dbReference>
<organism evidence="1 2">
    <name type="scientific">Aspergillus campestris (strain IBT 28561)</name>
    <dbReference type="NCBI Taxonomy" id="1392248"/>
    <lineage>
        <taxon>Eukaryota</taxon>
        <taxon>Fungi</taxon>
        <taxon>Dikarya</taxon>
        <taxon>Ascomycota</taxon>
        <taxon>Pezizomycotina</taxon>
        <taxon>Eurotiomycetes</taxon>
        <taxon>Eurotiomycetidae</taxon>
        <taxon>Eurotiales</taxon>
        <taxon>Aspergillaceae</taxon>
        <taxon>Aspergillus</taxon>
        <taxon>Aspergillus subgen. Circumdati</taxon>
    </lineage>
</organism>
<dbReference type="EMBL" id="MSFM01000005">
    <property type="protein sequence ID" value="PKY05127.1"/>
    <property type="molecule type" value="Genomic_DNA"/>
</dbReference>
<comment type="caution">
    <text evidence="1">The sequence shown here is derived from an EMBL/GenBank/DDBJ whole genome shotgun (WGS) entry which is preliminary data.</text>
</comment>
<dbReference type="PANTHER" id="PTHR42905">
    <property type="entry name" value="PHOSPHOENOLPYRUVATE CARBOXYLASE"/>
    <property type="match status" value="1"/>
</dbReference>
<accession>A0A2I1D5H1</accession>
<gene>
    <name evidence="1" type="ORF">P168DRAFT_289944</name>
</gene>
<evidence type="ECO:0000313" key="2">
    <source>
        <dbReference type="Proteomes" id="UP000234254"/>
    </source>
</evidence>
<dbReference type="SUPFAM" id="SSF51621">
    <property type="entry name" value="Phosphoenolpyruvate/pyruvate domain"/>
    <property type="match status" value="1"/>
</dbReference>
<dbReference type="Pfam" id="PF13714">
    <property type="entry name" value="PEP_mutase"/>
    <property type="match status" value="1"/>
</dbReference>
<dbReference type="AlphaFoldDB" id="A0A2I1D5H1"/>
<reference evidence="1" key="1">
    <citation type="submission" date="2016-12" db="EMBL/GenBank/DDBJ databases">
        <title>The genomes of Aspergillus section Nigri reveals drivers in fungal speciation.</title>
        <authorList>
            <consortium name="DOE Joint Genome Institute"/>
            <person name="Vesth T.C."/>
            <person name="Nybo J."/>
            <person name="Theobald S."/>
            <person name="Brandl J."/>
            <person name="Frisvad J.C."/>
            <person name="Nielsen K.F."/>
            <person name="Lyhne E.K."/>
            <person name="Kogle M.E."/>
            <person name="Kuo A."/>
            <person name="Riley R."/>
            <person name="Clum A."/>
            <person name="Nolan M."/>
            <person name="Lipzen A."/>
            <person name="Salamov A."/>
            <person name="Henrissat B."/>
            <person name="Wiebenga A."/>
            <person name="De vries R.P."/>
            <person name="Grigoriev I.V."/>
            <person name="Mortensen U.H."/>
            <person name="Andersen M.R."/>
            <person name="Baker S.E."/>
        </authorList>
    </citation>
    <scope>NUCLEOTIDE SEQUENCE</scope>
    <source>
        <strain evidence="1">IBT 28561</strain>
    </source>
</reference>
<dbReference type="GeneID" id="36544634"/>
<name>A0A2I1D5H1_ASPC2</name>
<sequence length="276" mass="29939">MSTKTQQNNQAIYFRSLHNPNNPLVLTNIHDAATASLIANHPSTKAIATGSYAVAASQGIPDDDLSLPQNLATIRSIASVLKRNELPFHEDQTDTSLRIPLTVDIQDGYDDVAHTIKEIIKLGVVGCNLEDLDTKTGQIRSLPDAVQRIQTAVRAANESGVPGFVVNARTDVLGSLENGTIEDAIERGKAYLNAEACTVFVWGGAGGRGVSRGEVERLVEAFDGRLNVKVNLREGFLTVGELRKMGMARMSLGPELYRHAMKAFQERADAVLRDCM</sequence>
<proteinExistence type="predicted"/>
<keyword evidence="2" id="KW-1185">Reference proteome</keyword>
<dbReference type="Gene3D" id="3.20.20.60">
    <property type="entry name" value="Phosphoenolpyruvate-binding domains"/>
    <property type="match status" value="1"/>
</dbReference>
<dbReference type="RefSeq" id="XP_024693721.1">
    <property type="nucleotide sequence ID" value="XM_024837110.1"/>
</dbReference>
<protein>
    <submittedName>
        <fullName evidence="1">Phosphoenolpyruvate/pyruvate domain-containing protein</fullName>
    </submittedName>
</protein>
<dbReference type="VEuPathDB" id="FungiDB:P168DRAFT_289944"/>
<dbReference type="CDD" id="cd00377">
    <property type="entry name" value="ICL_PEPM"/>
    <property type="match status" value="1"/>
</dbReference>
<dbReference type="InterPro" id="IPR039556">
    <property type="entry name" value="ICL/PEPM"/>
</dbReference>
<dbReference type="OrthoDB" id="429143at2759"/>
<evidence type="ECO:0000313" key="1">
    <source>
        <dbReference type="EMBL" id="PKY05127.1"/>
    </source>
</evidence>
<dbReference type="GO" id="GO:0003824">
    <property type="term" value="F:catalytic activity"/>
    <property type="evidence" value="ECO:0007669"/>
    <property type="project" value="InterPro"/>
</dbReference>
<dbReference type="InterPro" id="IPR015813">
    <property type="entry name" value="Pyrv/PenolPyrv_kinase-like_dom"/>
</dbReference>
<dbReference type="InterPro" id="IPR040442">
    <property type="entry name" value="Pyrv_kinase-like_dom_sf"/>
</dbReference>